<dbReference type="EMBL" id="JACSQP010000009">
    <property type="protein sequence ID" value="MBD7958507.1"/>
    <property type="molecule type" value="Genomic_DNA"/>
</dbReference>
<keyword evidence="3" id="KW-1185">Reference proteome</keyword>
<evidence type="ECO:0000313" key="3">
    <source>
        <dbReference type="Proteomes" id="UP000648352"/>
    </source>
</evidence>
<name>A0ABR8S4V3_9MICO</name>
<dbReference type="RefSeq" id="WP_191719707.1">
    <property type="nucleotide sequence ID" value="NZ_JACSQP010000009.1"/>
</dbReference>
<feature type="region of interest" description="Disordered" evidence="1">
    <location>
        <begin position="1"/>
        <end position="49"/>
    </location>
</feature>
<proteinExistence type="predicted"/>
<reference evidence="2 3" key="1">
    <citation type="submission" date="2020-08" db="EMBL/GenBank/DDBJ databases">
        <title>A Genomic Blueprint of the Chicken Gut Microbiome.</title>
        <authorList>
            <person name="Gilroy R."/>
            <person name="Ravi A."/>
            <person name="Getino M."/>
            <person name="Pursley I."/>
            <person name="Horton D.L."/>
            <person name="Alikhan N.-F."/>
            <person name="Baker D."/>
            <person name="Gharbi K."/>
            <person name="Hall N."/>
            <person name="Watson M."/>
            <person name="Adriaenssens E.M."/>
            <person name="Foster-Nyarko E."/>
            <person name="Jarju S."/>
            <person name="Secka A."/>
            <person name="Antonio M."/>
            <person name="Oren A."/>
            <person name="Chaudhuri R."/>
            <person name="La Ragione R.M."/>
            <person name="Hildebrand F."/>
            <person name="Pallen M.J."/>
        </authorList>
    </citation>
    <scope>NUCLEOTIDE SEQUENCE [LARGE SCALE GENOMIC DNA]</scope>
    <source>
        <strain evidence="2 3">Sa4CUA7</strain>
    </source>
</reference>
<dbReference type="Proteomes" id="UP000648352">
    <property type="component" value="Unassembled WGS sequence"/>
</dbReference>
<evidence type="ECO:0000313" key="2">
    <source>
        <dbReference type="EMBL" id="MBD7958507.1"/>
    </source>
</evidence>
<accession>A0ABR8S4V3</accession>
<evidence type="ECO:0000256" key="1">
    <source>
        <dbReference type="SAM" id="MobiDB-lite"/>
    </source>
</evidence>
<organism evidence="2 3">
    <name type="scientific">Microbacterium pullorum</name>
    <dbReference type="NCBI Taxonomy" id="2762236"/>
    <lineage>
        <taxon>Bacteria</taxon>
        <taxon>Bacillati</taxon>
        <taxon>Actinomycetota</taxon>
        <taxon>Actinomycetes</taxon>
        <taxon>Micrococcales</taxon>
        <taxon>Microbacteriaceae</taxon>
        <taxon>Microbacterium</taxon>
    </lineage>
</organism>
<sequence length="49" mass="5242">MSINVPDEDRPIDPDTGLPAEPVPDEERPVPLDDDGDVIGARGGDQDDE</sequence>
<gene>
    <name evidence="2" type="ORF">H9651_12730</name>
</gene>
<protein>
    <submittedName>
        <fullName evidence="2">Uncharacterized protein</fullName>
    </submittedName>
</protein>
<comment type="caution">
    <text evidence="2">The sequence shown here is derived from an EMBL/GenBank/DDBJ whole genome shotgun (WGS) entry which is preliminary data.</text>
</comment>